<sequence length="131" mass="13548">MGTMAVIMGTTAAITATMVDTMAVITATSAGDSSLNPTARPRAYLRSRFLDVLAPLAHAGRRLWVRTVGDLAFAPVMGIRGAGCGPESRDLAPAANDMRTTMTSIPSASWVTGAMQGRGGCRLQQSSAPGH</sequence>
<reference evidence="1 2" key="1">
    <citation type="submission" date="2023-07" db="EMBL/GenBank/DDBJ databases">
        <title>Genomic Encyclopedia of Type Strains, Phase IV (KMG-IV): sequencing the most valuable type-strain genomes for metagenomic binning, comparative biology and taxonomic classification.</title>
        <authorList>
            <person name="Goeker M."/>
        </authorList>
    </citation>
    <scope>NUCLEOTIDE SEQUENCE [LARGE SCALE GENOMIC DNA]</scope>
    <source>
        <strain evidence="1 2">DSM 5896</strain>
    </source>
</reference>
<dbReference type="Proteomes" id="UP001237448">
    <property type="component" value="Unassembled WGS sequence"/>
</dbReference>
<evidence type="ECO:0008006" key="3">
    <source>
        <dbReference type="Google" id="ProtNLM"/>
    </source>
</evidence>
<name>A0ABU0F977_9HYPH</name>
<gene>
    <name evidence="1" type="ORF">J3R73_000957</name>
</gene>
<dbReference type="EMBL" id="JAUSVK010000001">
    <property type="protein sequence ID" value="MDQ0391165.1"/>
    <property type="molecule type" value="Genomic_DNA"/>
</dbReference>
<accession>A0ABU0F977</accession>
<organism evidence="1 2">
    <name type="scientific">Labrys monachus</name>
    <dbReference type="NCBI Taxonomy" id="217067"/>
    <lineage>
        <taxon>Bacteria</taxon>
        <taxon>Pseudomonadati</taxon>
        <taxon>Pseudomonadota</taxon>
        <taxon>Alphaproteobacteria</taxon>
        <taxon>Hyphomicrobiales</taxon>
        <taxon>Xanthobacteraceae</taxon>
        <taxon>Labrys</taxon>
    </lineage>
</organism>
<comment type="caution">
    <text evidence="1">The sequence shown here is derived from an EMBL/GenBank/DDBJ whole genome shotgun (WGS) entry which is preliminary data.</text>
</comment>
<keyword evidence="2" id="KW-1185">Reference proteome</keyword>
<protein>
    <recommendedName>
        <fullName evidence="3">Secreted protein</fullName>
    </recommendedName>
</protein>
<proteinExistence type="predicted"/>
<evidence type="ECO:0000313" key="2">
    <source>
        <dbReference type="Proteomes" id="UP001237448"/>
    </source>
</evidence>
<evidence type="ECO:0000313" key="1">
    <source>
        <dbReference type="EMBL" id="MDQ0391165.1"/>
    </source>
</evidence>